<protein>
    <recommendedName>
        <fullName evidence="3">EF-hand domain-containing protein</fullName>
    </recommendedName>
</protein>
<feature type="domain" description="EF-hand" evidence="3">
    <location>
        <begin position="78"/>
        <end position="113"/>
    </location>
</feature>
<organism evidence="4 5">
    <name type="scientific">Tritrichomonas musculus</name>
    <dbReference type="NCBI Taxonomy" id="1915356"/>
    <lineage>
        <taxon>Eukaryota</taxon>
        <taxon>Metamonada</taxon>
        <taxon>Parabasalia</taxon>
        <taxon>Tritrichomonadida</taxon>
        <taxon>Tritrichomonadidae</taxon>
        <taxon>Tritrichomonas</taxon>
    </lineage>
</organism>
<keyword evidence="5" id="KW-1185">Reference proteome</keyword>
<dbReference type="Pfam" id="PF13499">
    <property type="entry name" value="EF-hand_7"/>
    <property type="match status" value="2"/>
</dbReference>
<name>A0ABR2KUD8_9EUKA</name>
<dbReference type="SMART" id="SM00054">
    <property type="entry name" value="EFh"/>
    <property type="match status" value="3"/>
</dbReference>
<dbReference type="InterPro" id="IPR018247">
    <property type="entry name" value="EF_Hand_1_Ca_BS"/>
</dbReference>
<comment type="caution">
    <text evidence="4">The sequence shown here is derived from an EMBL/GenBank/DDBJ whole genome shotgun (WGS) entry which is preliminary data.</text>
</comment>
<sequence>MSIEEQAAKIREEFKGIDSEDTGKIEVKDIGKLLENLDVDVTDAKLQEIITKNELKETDKITYDKFLSIYTECIKEKLSRNDFLAALEVFDEDHDGKITRDELVNLLDNLGESITQEDMNELVQLSDPDNKGTIEYAVIVDLLMKS</sequence>
<evidence type="ECO:0000256" key="1">
    <source>
        <dbReference type="ARBA" id="ARBA00022737"/>
    </source>
</evidence>
<dbReference type="InterPro" id="IPR002048">
    <property type="entry name" value="EF_hand_dom"/>
</dbReference>
<dbReference type="InterPro" id="IPR050230">
    <property type="entry name" value="CALM/Myosin/TropC-like"/>
</dbReference>
<dbReference type="PANTHER" id="PTHR23048">
    <property type="entry name" value="MYOSIN LIGHT CHAIN 1, 3"/>
    <property type="match status" value="1"/>
</dbReference>
<evidence type="ECO:0000259" key="3">
    <source>
        <dbReference type="PROSITE" id="PS50222"/>
    </source>
</evidence>
<dbReference type="EMBL" id="JAPFFF010000003">
    <property type="protein sequence ID" value="KAK8894758.1"/>
    <property type="molecule type" value="Genomic_DNA"/>
</dbReference>
<accession>A0ABR2KUD8</accession>
<dbReference type="PROSITE" id="PS50222">
    <property type="entry name" value="EF_HAND_2"/>
    <property type="match status" value="2"/>
</dbReference>
<dbReference type="Proteomes" id="UP001470230">
    <property type="component" value="Unassembled WGS sequence"/>
</dbReference>
<feature type="domain" description="EF-hand" evidence="3">
    <location>
        <begin position="5"/>
        <end position="40"/>
    </location>
</feature>
<reference evidence="4 5" key="1">
    <citation type="submission" date="2024-04" db="EMBL/GenBank/DDBJ databases">
        <title>Tritrichomonas musculus Genome.</title>
        <authorList>
            <person name="Alves-Ferreira E."/>
            <person name="Grigg M."/>
            <person name="Lorenzi H."/>
            <person name="Galac M."/>
        </authorList>
    </citation>
    <scope>NUCLEOTIDE SEQUENCE [LARGE SCALE GENOMIC DNA]</scope>
    <source>
        <strain evidence="4 5">EAF2021</strain>
    </source>
</reference>
<gene>
    <name evidence="4" type="ORF">M9Y10_023195</name>
</gene>
<dbReference type="SUPFAM" id="SSF47473">
    <property type="entry name" value="EF-hand"/>
    <property type="match status" value="1"/>
</dbReference>
<dbReference type="InterPro" id="IPR011992">
    <property type="entry name" value="EF-hand-dom_pair"/>
</dbReference>
<dbReference type="CDD" id="cd00051">
    <property type="entry name" value="EFh"/>
    <property type="match status" value="1"/>
</dbReference>
<keyword evidence="2" id="KW-0106">Calcium</keyword>
<dbReference type="PROSITE" id="PS00018">
    <property type="entry name" value="EF_HAND_1"/>
    <property type="match status" value="1"/>
</dbReference>
<evidence type="ECO:0000313" key="5">
    <source>
        <dbReference type="Proteomes" id="UP001470230"/>
    </source>
</evidence>
<evidence type="ECO:0000313" key="4">
    <source>
        <dbReference type="EMBL" id="KAK8894758.1"/>
    </source>
</evidence>
<dbReference type="PANTHER" id="PTHR23048:SF0">
    <property type="entry name" value="CALMODULIN LIKE 3"/>
    <property type="match status" value="1"/>
</dbReference>
<proteinExistence type="predicted"/>
<keyword evidence="1" id="KW-0677">Repeat</keyword>
<dbReference type="Gene3D" id="1.10.238.10">
    <property type="entry name" value="EF-hand"/>
    <property type="match status" value="2"/>
</dbReference>
<evidence type="ECO:0000256" key="2">
    <source>
        <dbReference type="ARBA" id="ARBA00022837"/>
    </source>
</evidence>